<evidence type="ECO:0000313" key="3">
    <source>
        <dbReference type="Proteomes" id="UP001196509"/>
    </source>
</evidence>
<dbReference type="InterPro" id="IPR001173">
    <property type="entry name" value="Glyco_trans_2-like"/>
</dbReference>
<feature type="domain" description="Glycosyltransferase 2-like" evidence="1">
    <location>
        <begin position="46"/>
        <end position="190"/>
    </location>
</feature>
<dbReference type="Gene3D" id="3.90.550.10">
    <property type="entry name" value="Spore Coat Polysaccharide Biosynthesis Protein SpsA, Chain A"/>
    <property type="match status" value="1"/>
</dbReference>
<dbReference type="CDD" id="cd00761">
    <property type="entry name" value="Glyco_tranf_GTA_type"/>
    <property type="match status" value="1"/>
</dbReference>
<evidence type="ECO:0000313" key="2">
    <source>
        <dbReference type="EMBL" id="MBW8636988.1"/>
    </source>
</evidence>
<protein>
    <submittedName>
        <fullName evidence="2">Glycosyltransferase</fullName>
    </submittedName>
</protein>
<reference evidence="2" key="1">
    <citation type="submission" date="2021-08" db="EMBL/GenBank/DDBJ databases">
        <title>Hoeflea bacterium WL0058 sp. nov., isolated from the sediment.</title>
        <authorList>
            <person name="Wang L."/>
            <person name="Zhang D."/>
        </authorList>
    </citation>
    <scope>NUCLEOTIDE SEQUENCE</scope>
    <source>
        <strain evidence="2">WL0058</strain>
    </source>
</reference>
<dbReference type="AlphaFoldDB" id="A0AAE2ZMD8"/>
<dbReference type="RefSeq" id="WP_220227626.1">
    <property type="nucleotide sequence ID" value="NZ_JAICBX010000001.1"/>
</dbReference>
<organism evidence="2 3">
    <name type="scientific">Flavimaribacter sediminis</name>
    <dbReference type="NCBI Taxonomy" id="2865987"/>
    <lineage>
        <taxon>Bacteria</taxon>
        <taxon>Pseudomonadati</taxon>
        <taxon>Pseudomonadota</taxon>
        <taxon>Alphaproteobacteria</taxon>
        <taxon>Hyphomicrobiales</taxon>
        <taxon>Rhizobiaceae</taxon>
        <taxon>Flavimaribacter</taxon>
    </lineage>
</organism>
<dbReference type="SUPFAM" id="SSF53448">
    <property type="entry name" value="Nucleotide-diphospho-sugar transferases"/>
    <property type="match status" value="1"/>
</dbReference>
<dbReference type="Proteomes" id="UP001196509">
    <property type="component" value="Unassembled WGS sequence"/>
</dbReference>
<comment type="caution">
    <text evidence="2">The sequence shown here is derived from an EMBL/GenBank/DDBJ whole genome shotgun (WGS) entry which is preliminary data.</text>
</comment>
<sequence>MNSTHFEASDFDLQKTRPYLGPVPRIGTLALNTQQPGIAKQYRAAVCCTTHKRPKMLARLLSSWENLEIPENVDPFFIVVENDAQELCRKIVENAERQLSPYDVIYASEAMPGIPAVRNKAIETAISGGADLILFVDDDETVSTQWLTEMVRTYDETGAFLIGGPVFGSFAEDKSDTFLLRLIRKGLDARYRRIAEKAERKLKSNQGHTITVVTCNWLADARLFTEFDMSFDVSLSETGGSDAKFYRTVSKYHNLPTSWSPQAVVYETVPPERLTPKYQYYRGMEQSRNSMHQKLEEYPKVVVFPMILGNIAIRAFTLTALVLTIPFNAGPALVRILRSAGWLAGRISGFFGARSKLYENFNGS</sequence>
<dbReference type="EMBL" id="JAICBX010000001">
    <property type="protein sequence ID" value="MBW8636988.1"/>
    <property type="molecule type" value="Genomic_DNA"/>
</dbReference>
<name>A0AAE2ZMD8_9HYPH</name>
<dbReference type="InterPro" id="IPR029044">
    <property type="entry name" value="Nucleotide-diphossugar_trans"/>
</dbReference>
<keyword evidence="3" id="KW-1185">Reference proteome</keyword>
<accession>A0AAE2ZMD8</accession>
<gene>
    <name evidence="2" type="ORF">K1W69_07290</name>
</gene>
<evidence type="ECO:0000259" key="1">
    <source>
        <dbReference type="Pfam" id="PF00535"/>
    </source>
</evidence>
<dbReference type="Pfam" id="PF00535">
    <property type="entry name" value="Glycos_transf_2"/>
    <property type="match status" value="1"/>
</dbReference>
<proteinExistence type="predicted"/>